<feature type="transmembrane region" description="Helical" evidence="12">
    <location>
        <begin position="634"/>
        <end position="652"/>
    </location>
</feature>
<evidence type="ECO:0000256" key="10">
    <source>
        <dbReference type="ARBA" id="ARBA00023136"/>
    </source>
</evidence>
<dbReference type="InterPro" id="IPR036396">
    <property type="entry name" value="Cyt_P450_sf"/>
</dbReference>
<evidence type="ECO:0000256" key="3">
    <source>
        <dbReference type="ARBA" id="ARBA00022617"/>
    </source>
</evidence>
<evidence type="ECO:0000256" key="8">
    <source>
        <dbReference type="ARBA" id="ARBA00023004"/>
    </source>
</evidence>
<evidence type="ECO:0000256" key="1">
    <source>
        <dbReference type="ARBA" id="ARBA00004167"/>
    </source>
</evidence>
<evidence type="ECO:0000256" key="6">
    <source>
        <dbReference type="ARBA" id="ARBA00022989"/>
    </source>
</evidence>
<sequence length="1277" mass="147150">MQYQEYFPQVGLLQKYIILVVLLSLLVSAEKEAEKGVVVGMNSHPPTTQMLGKQNQKPQQQQQQRLRHSLDGLFSSKRRVPNASDPLHNHKDALLHIKIELLFLHPGLLVRQLKLAMENLSNYLVLILFIFFVIKLVLTRHRSLPPSPFALPIIGHLHLIKKPLHQALESLLAQHGPILYLRFGCRPLLVLSSPSAVEECFTSNDITFANRPQSMAGEYFTYNYSAFVWAPYGHVWRSLRRFTVVEIFSSNALHNSSSTLQTEVRHLLRRVFRSSASHGGGGDRKVELKTLFSLLTINLMTRMVAGRPGTEDEATELEVEKKFLAEFKETFFPSLSMNVCDFFPILRLIGFGGIEKSFVRLRKMRDGYLQRLIDEIRLKKNCCSMKKVGEKKMPLIETLLSLQQSEPEFYTDEVKSLQVTNIFRFICGVYEFNIHGVKCIDPVSLVNKLPLQLLFDSIFYNGALIPIINFEPLLQASFDRTRQKFGINLMLLEVIALMELPDSGNNINHLGMGNVTPTESSRGNAEVHAKAWLNYSLNFRCSWYQYFSSINVWKCNNQREPLIDPMPVVWVMASISICILILLITMLSITHEVVVPDTSAFTRDQGIGSITSSELSTGYAEVEITSEKVFTMDALHYLGLLVSVLFIVYQFSANRRNQHKNLPPSPPSIPIIGHFHLLKMPIHQALNNLSNKYGPILLLHLGSRPTLILSSRSAIEECFPNNDIIFSNRPLLPSRKCLEYNYTTLGAPYGNHWRNIRRFFVIEIFSERRLQISSEIRTEEIRFMIKHLYKNSFKGVRKVDVKTFFYYLAFNIVMKLVTGKRCFEAEELDSEKSKKQLADLVEMFGPMLTMALGDYFPFLRWLTYYGTERKLLKIHKRKDAFIQSLLDAHQNTSSLTSVDGQKTSQTIIDVMLKLQESEPEFYTNDVIKGIIQAMLIAGTHTTTVTMERVVSQLISHPDVIQNARNEIDNNVGHSRLINDIDLAKFSYLHCIINETLRLSWGVLPPRESSEECTCFEWEDARDESQGPSKTNLNMPENTSAEIVFRPREALTEVDSVFHMLNYGIYLNGESLKSEPEFYTNCDCWNYTVKVDQMERSKNDARKRKTEAESIATCEQRDHQRDHGTARCARDEGGANAPKPENSTERRERQRARKKRKKKRERREKRKEEERKKKKEKEEEEEGKREKKVWVKEKGKRERKKKIVKPRFDERKTVSSTAPILIAIDNYYVPPHGFVQGQGDTYLLRIRPEGWEPRTFLRIRSWDRELCTSLGSVPTVLE</sequence>
<comment type="caution">
    <text evidence="13">The sequence shown here is derived from an EMBL/GenBank/DDBJ whole genome shotgun (WGS) entry which is preliminary data.</text>
</comment>
<evidence type="ECO:0000256" key="2">
    <source>
        <dbReference type="ARBA" id="ARBA00010617"/>
    </source>
</evidence>
<comment type="similarity">
    <text evidence="2">Belongs to the cytochrome P450 family.</text>
</comment>
<proteinExistence type="inferred from homology"/>
<dbReference type="EMBL" id="JAFEMO010000082">
    <property type="protein sequence ID" value="KAH7526834.1"/>
    <property type="molecule type" value="Genomic_DNA"/>
</dbReference>
<name>A0ABQ8GZW9_9ROSI</name>
<evidence type="ECO:0000256" key="12">
    <source>
        <dbReference type="SAM" id="Phobius"/>
    </source>
</evidence>
<keyword evidence="9" id="KW-0503">Monooxygenase</keyword>
<accession>A0ABQ8GZW9</accession>
<feature type="transmembrane region" description="Helical" evidence="12">
    <location>
        <begin position="120"/>
        <end position="138"/>
    </location>
</feature>
<keyword evidence="4 12" id="KW-0812">Transmembrane</keyword>
<dbReference type="SUPFAM" id="SSF48264">
    <property type="entry name" value="Cytochrome P450"/>
    <property type="match status" value="2"/>
</dbReference>
<keyword evidence="10 12" id="KW-0472">Membrane</keyword>
<feature type="region of interest" description="Disordered" evidence="11">
    <location>
        <begin position="44"/>
        <end position="65"/>
    </location>
</feature>
<keyword evidence="8" id="KW-0408">Iron</keyword>
<comment type="subcellular location">
    <subcellularLocation>
        <location evidence="1">Membrane</location>
        <topology evidence="1">Single-pass membrane protein</topology>
    </subcellularLocation>
</comment>
<evidence type="ECO:0000256" key="7">
    <source>
        <dbReference type="ARBA" id="ARBA00023002"/>
    </source>
</evidence>
<evidence type="ECO:0000256" key="5">
    <source>
        <dbReference type="ARBA" id="ARBA00022723"/>
    </source>
</evidence>
<evidence type="ECO:0008006" key="15">
    <source>
        <dbReference type="Google" id="ProtNLM"/>
    </source>
</evidence>
<dbReference type="Proteomes" id="UP000827721">
    <property type="component" value="Unassembled WGS sequence"/>
</dbReference>
<organism evidence="13 14">
    <name type="scientific">Xanthoceras sorbifolium</name>
    <dbReference type="NCBI Taxonomy" id="99658"/>
    <lineage>
        <taxon>Eukaryota</taxon>
        <taxon>Viridiplantae</taxon>
        <taxon>Streptophyta</taxon>
        <taxon>Embryophyta</taxon>
        <taxon>Tracheophyta</taxon>
        <taxon>Spermatophyta</taxon>
        <taxon>Magnoliopsida</taxon>
        <taxon>eudicotyledons</taxon>
        <taxon>Gunneridae</taxon>
        <taxon>Pentapetalae</taxon>
        <taxon>rosids</taxon>
        <taxon>malvids</taxon>
        <taxon>Sapindales</taxon>
        <taxon>Sapindaceae</taxon>
        <taxon>Xanthoceroideae</taxon>
        <taxon>Xanthoceras</taxon>
    </lineage>
</organism>
<keyword evidence="7" id="KW-0560">Oxidoreductase</keyword>
<feature type="compositionally biased region" description="Basic residues" evidence="11">
    <location>
        <begin position="1148"/>
        <end position="1164"/>
    </location>
</feature>
<protein>
    <recommendedName>
        <fullName evidence="15">Cytochrome P450</fullName>
    </recommendedName>
</protein>
<keyword evidence="14" id="KW-1185">Reference proteome</keyword>
<dbReference type="PRINTS" id="PR00463">
    <property type="entry name" value="EP450I"/>
</dbReference>
<dbReference type="InterPro" id="IPR002401">
    <property type="entry name" value="Cyt_P450_E_grp-I"/>
</dbReference>
<feature type="region of interest" description="Disordered" evidence="11">
    <location>
        <begin position="1094"/>
        <end position="1187"/>
    </location>
</feature>
<gene>
    <name evidence="13" type="ORF">JRO89_XSUnG0046900</name>
</gene>
<evidence type="ECO:0000256" key="11">
    <source>
        <dbReference type="SAM" id="MobiDB-lite"/>
    </source>
</evidence>
<feature type="transmembrane region" description="Helical" evidence="12">
    <location>
        <begin position="568"/>
        <end position="589"/>
    </location>
</feature>
<reference evidence="13 14" key="1">
    <citation type="submission" date="2021-02" db="EMBL/GenBank/DDBJ databases">
        <title>Plant Genome Project.</title>
        <authorList>
            <person name="Zhang R.-G."/>
        </authorList>
    </citation>
    <scope>NUCLEOTIDE SEQUENCE [LARGE SCALE GENOMIC DNA]</scope>
    <source>
        <tissue evidence="13">Leaves</tissue>
    </source>
</reference>
<dbReference type="PANTHER" id="PTHR47947">
    <property type="entry name" value="CYTOCHROME P450 82C3-RELATED"/>
    <property type="match status" value="1"/>
</dbReference>
<keyword evidence="3" id="KW-0349">Heme</keyword>
<evidence type="ECO:0000256" key="4">
    <source>
        <dbReference type="ARBA" id="ARBA00022692"/>
    </source>
</evidence>
<dbReference type="Pfam" id="PF00067">
    <property type="entry name" value="p450"/>
    <property type="match status" value="2"/>
</dbReference>
<keyword evidence="6 12" id="KW-1133">Transmembrane helix</keyword>
<keyword evidence="5" id="KW-0479">Metal-binding</keyword>
<evidence type="ECO:0000313" key="14">
    <source>
        <dbReference type="Proteomes" id="UP000827721"/>
    </source>
</evidence>
<dbReference type="PANTHER" id="PTHR47947:SF62">
    <property type="entry name" value="CYTOCHROME P450, FAMILY 81, SUBFAMILY D, POLYPEPTIDE 5"/>
    <property type="match status" value="1"/>
</dbReference>
<dbReference type="Gene3D" id="1.10.630.10">
    <property type="entry name" value="Cytochrome P450"/>
    <property type="match status" value="2"/>
</dbReference>
<feature type="compositionally biased region" description="Basic and acidic residues" evidence="11">
    <location>
        <begin position="1114"/>
        <end position="1132"/>
    </location>
</feature>
<evidence type="ECO:0000256" key="9">
    <source>
        <dbReference type="ARBA" id="ARBA00023033"/>
    </source>
</evidence>
<feature type="transmembrane region" description="Helical" evidence="12">
    <location>
        <begin position="12"/>
        <end position="29"/>
    </location>
</feature>
<dbReference type="InterPro" id="IPR050651">
    <property type="entry name" value="Plant_Cytochrome_P450_Monoox"/>
</dbReference>
<dbReference type="InterPro" id="IPR001128">
    <property type="entry name" value="Cyt_P450"/>
</dbReference>
<feature type="compositionally biased region" description="Low complexity" evidence="11">
    <location>
        <begin position="53"/>
        <end position="64"/>
    </location>
</feature>
<evidence type="ECO:0000313" key="13">
    <source>
        <dbReference type="EMBL" id="KAH7526834.1"/>
    </source>
</evidence>